<evidence type="ECO:0000313" key="3">
    <source>
        <dbReference type="Proteomes" id="UP001258017"/>
    </source>
</evidence>
<dbReference type="AlphaFoldDB" id="A0AAD9RHJ9"/>
<evidence type="ECO:0000256" key="1">
    <source>
        <dbReference type="SAM" id="MobiDB-lite"/>
    </source>
</evidence>
<reference evidence="2" key="2">
    <citation type="journal article" date="2023" name="Commun. Biol.">
        <title>Intrasexual cuticular hydrocarbon dimorphism in a wasp sheds light on hydrocarbon biosynthesis genes in Hymenoptera.</title>
        <authorList>
            <person name="Moris V.C."/>
            <person name="Podsiadlowski L."/>
            <person name="Martin S."/>
            <person name="Oeyen J.P."/>
            <person name="Donath A."/>
            <person name="Petersen M."/>
            <person name="Wilbrandt J."/>
            <person name="Misof B."/>
            <person name="Liedtke D."/>
            <person name="Thamm M."/>
            <person name="Scheiner R."/>
            <person name="Schmitt T."/>
            <person name="Niehuis O."/>
        </authorList>
    </citation>
    <scope>NUCLEOTIDE SEQUENCE</scope>
    <source>
        <strain evidence="2">GBR_01_08_01A</strain>
    </source>
</reference>
<organism evidence="2 3">
    <name type="scientific">Odynerus spinipes</name>
    <dbReference type="NCBI Taxonomy" id="1348599"/>
    <lineage>
        <taxon>Eukaryota</taxon>
        <taxon>Metazoa</taxon>
        <taxon>Ecdysozoa</taxon>
        <taxon>Arthropoda</taxon>
        <taxon>Hexapoda</taxon>
        <taxon>Insecta</taxon>
        <taxon>Pterygota</taxon>
        <taxon>Neoptera</taxon>
        <taxon>Endopterygota</taxon>
        <taxon>Hymenoptera</taxon>
        <taxon>Apocrita</taxon>
        <taxon>Aculeata</taxon>
        <taxon>Vespoidea</taxon>
        <taxon>Vespidae</taxon>
        <taxon>Eumeninae</taxon>
        <taxon>Odynerus</taxon>
    </lineage>
</organism>
<gene>
    <name evidence="2" type="ORF">KPH14_010901</name>
</gene>
<accession>A0AAD9RHJ9</accession>
<proteinExistence type="predicted"/>
<comment type="caution">
    <text evidence="2">The sequence shown here is derived from an EMBL/GenBank/DDBJ whole genome shotgun (WGS) entry which is preliminary data.</text>
</comment>
<evidence type="ECO:0000313" key="2">
    <source>
        <dbReference type="EMBL" id="KAK2579610.1"/>
    </source>
</evidence>
<dbReference type="EMBL" id="JAIFRP010000084">
    <property type="protein sequence ID" value="KAK2579610.1"/>
    <property type="molecule type" value="Genomic_DNA"/>
</dbReference>
<sequence>MTIYQNGKRISKDEDLVVTSLIRISLSRTKGNDVVVEDEDYEKEQEDEEEVVEEVDDNDDGDDDVSAVER</sequence>
<keyword evidence="3" id="KW-1185">Reference proteome</keyword>
<feature type="region of interest" description="Disordered" evidence="1">
    <location>
        <begin position="35"/>
        <end position="70"/>
    </location>
</feature>
<name>A0AAD9RHJ9_9HYME</name>
<protein>
    <submittedName>
        <fullName evidence="2">Uncharacterized protein</fullName>
    </submittedName>
</protein>
<dbReference type="Proteomes" id="UP001258017">
    <property type="component" value="Unassembled WGS sequence"/>
</dbReference>
<reference evidence="2" key="1">
    <citation type="submission" date="2021-08" db="EMBL/GenBank/DDBJ databases">
        <authorList>
            <person name="Misof B."/>
            <person name="Oliver O."/>
            <person name="Podsiadlowski L."/>
            <person name="Donath A."/>
            <person name="Peters R."/>
            <person name="Mayer C."/>
            <person name="Rust J."/>
            <person name="Gunkel S."/>
            <person name="Lesny P."/>
            <person name="Martin S."/>
            <person name="Oeyen J.P."/>
            <person name="Petersen M."/>
            <person name="Panagiotis P."/>
            <person name="Wilbrandt J."/>
            <person name="Tanja T."/>
        </authorList>
    </citation>
    <scope>NUCLEOTIDE SEQUENCE</scope>
    <source>
        <strain evidence="2">GBR_01_08_01A</strain>
        <tissue evidence="2">Thorax + abdomen</tissue>
    </source>
</reference>